<evidence type="ECO:0000313" key="2">
    <source>
        <dbReference type="EMBL" id="MYM74761.1"/>
    </source>
</evidence>
<comment type="caution">
    <text evidence="2">The sequence shown here is derived from an EMBL/GenBank/DDBJ whole genome shotgun (WGS) entry which is preliminary data.</text>
</comment>
<sequence length="142" mass="15293">MKKFLIATAAGWHVVAAQVFAAPVHYRCPQELPSATVRVQPQPGWTAFVGSPLYLNGAAAADGPPARLGILRGQDGNRSKTSWTQKYSLEGTYPEGKWLRCDYGALGEISLGMRLPDSVRACAVTGKKGVHAGENEFDIVCY</sequence>
<organism evidence="2 3">
    <name type="scientific">Duganella margarita</name>
    <dbReference type="NCBI Taxonomy" id="2692170"/>
    <lineage>
        <taxon>Bacteria</taxon>
        <taxon>Pseudomonadati</taxon>
        <taxon>Pseudomonadota</taxon>
        <taxon>Betaproteobacteria</taxon>
        <taxon>Burkholderiales</taxon>
        <taxon>Oxalobacteraceae</taxon>
        <taxon>Telluria group</taxon>
        <taxon>Duganella</taxon>
    </lineage>
</organism>
<dbReference type="Proteomes" id="UP000469734">
    <property type="component" value="Unassembled WGS sequence"/>
</dbReference>
<dbReference type="EMBL" id="WWCR01000027">
    <property type="protein sequence ID" value="MYM74761.1"/>
    <property type="molecule type" value="Genomic_DNA"/>
</dbReference>
<dbReference type="NCBIfam" id="NF042415">
    <property type="entry name" value="STY0301_fam"/>
    <property type="match status" value="1"/>
</dbReference>
<dbReference type="InterPro" id="IPR049973">
    <property type="entry name" value="STY0301-like"/>
</dbReference>
<accession>A0A7X4H4Q8</accession>
<keyword evidence="1" id="KW-0732">Signal</keyword>
<dbReference type="AlphaFoldDB" id="A0A7X4H4Q8"/>
<name>A0A7X4H4Q8_9BURK</name>
<gene>
    <name evidence="2" type="ORF">GTP56_21555</name>
</gene>
<proteinExistence type="predicted"/>
<reference evidence="2 3" key="1">
    <citation type="submission" date="2019-12" db="EMBL/GenBank/DDBJ databases">
        <title>Novel species isolated from a subtropical stream in China.</title>
        <authorList>
            <person name="Lu H."/>
        </authorList>
    </citation>
    <scope>NUCLEOTIDE SEQUENCE [LARGE SCALE GENOMIC DNA]</scope>
    <source>
        <strain evidence="2 3">FT134W</strain>
    </source>
</reference>
<protein>
    <recommendedName>
        <fullName evidence="4">DUF3757 domain-containing protein</fullName>
    </recommendedName>
</protein>
<feature type="chain" id="PRO_5031197447" description="DUF3757 domain-containing protein" evidence="1">
    <location>
        <begin position="22"/>
        <end position="142"/>
    </location>
</feature>
<feature type="signal peptide" evidence="1">
    <location>
        <begin position="1"/>
        <end position="21"/>
    </location>
</feature>
<dbReference type="RefSeq" id="WP_161051620.1">
    <property type="nucleotide sequence ID" value="NZ_WWCR01000027.1"/>
</dbReference>
<evidence type="ECO:0008006" key="4">
    <source>
        <dbReference type="Google" id="ProtNLM"/>
    </source>
</evidence>
<evidence type="ECO:0000313" key="3">
    <source>
        <dbReference type="Proteomes" id="UP000469734"/>
    </source>
</evidence>
<evidence type="ECO:0000256" key="1">
    <source>
        <dbReference type="SAM" id="SignalP"/>
    </source>
</evidence>